<sequence>MRDYFSQCVLVLLLLCAVGCTTSRSKLPPNAVSSDQGDGALQHPADFPLESNLMLKLADVERVEATYEPSPSPQARVTISGTLNDGATRIHDIRQQRVPGGVTLSVITARPKDAVATLAIIPFERVVTVDLQGQPPGVFSISANAVSATVVVP</sequence>
<evidence type="ECO:0000313" key="2">
    <source>
        <dbReference type="Proteomes" id="UP000253426"/>
    </source>
</evidence>
<organism evidence="1 2">
    <name type="scientific">Roseimicrobium gellanilyticum</name>
    <dbReference type="NCBI Taxonomy" id="748857"/>
    <lineage>
        <taxon>Bacteria</taxon>
        <taxon>Pseudomonadati</taxon>
        <taxon>Verrucomicrobiota</taxon>
        <taxon>Verrucomicrobiia</taxon>
        <taxon>Verrucomicrobiales</taxon>
        <taxon>Verrucomicrobiaceae</taxon>
        <taxon>Roseimicrobium</taxon>
    </lineage>
</organism>
<reference evidence="1 2" key="1">
    <citation type="submission" date="2018-06" db="EMBL/GenBank/DDBJ databases">
        <title>Genomic Encyclopedia of Type Strains, Phase IV (KMG-IV): sequencing the most valuable type-strain genomes for metagenomic binning, comparative biology and taxonomic classification.</title>
        <authorList>
            <person name="Goeker M."/>
        </authorList>
    </citation>
    <scope>NUCLEOTIDE SEQUENCE [LARGE SCALE GENOMIC DNA]</scope>
    <source>
        <strain evidence="1 2">DSM 25532</strain>
    </source>
</reference>
<name>A0A366HSM6_9BACT</name>
<dbReference type="Proteomes" id="UP000253426">
    <property type="component" value="Unassembled WGS sequence"/>
</dbReference>
<dbReference type="EMBL" id="QNRR01000002">
    <property type="protein sequence ID" value="RBP46259.1"/>
    <property type="molecule type" value="Genomic_DNA"/>
</dbReference>
<evidence type="ECO:0000313" key="1">
    <source>
        <dbReference type="EMBL" id="RBP46259.1"/>
    </source>
</evidence>
<keyword evidence="2" id="KW-1185">Reference proteome</keyword>
<protein>
    <submittedName>
        <fullName evidence="1">Uncharacterized protein</fullName>
    </submittedName>
</protein>
<gene>
    <name evidence="1" type="ORF">DES53_102646</name>
</gene>
<dbReference type="AlphaFoldDB" id="A0A366HSM6"/>
<proteinExistence type="predicted"/>
<comment type="caution">
    <text evidence="1">The sequence shown here is derived from an EMBL/GenBank/DDBJ whole genome shotgun (WGS) entry which is preliminary data.</text>
</comment>
<accession>A0A366HSM6</accession>